<dbReference type="Proteomes" id="UP000265566">
    <property type="component" value="Chromosome 5"/>
</dbReference>
<sequence>MVLHRFSCGGGHGHFRFAEVPTWADSCFSLNHNLTRSKLFVGDSKRRQR</sequence>
<comment type="caution">
    <text evidence="1">The sequence shown here is derived from an EMBL/GenBank/DDBJ whole genome shotgun (WGS) entry which is preliminary data.</text>
</comment>
<accession>A0A396HZE4</accession>
<name>A0A396HZE4_MEDTR</name>
<dbReference type="AlphaFoldDB" id="A0A396HZE4"/>
<dbReference type="EMBL" id="PSQE01000005">
    <property type="protein sequence ID" value="RHN57868.1"/>
    <property type="molecule type" value="Genomic_DNA"/>
</dbReference>
<dbReference type="Gramene" id="rna33457">
    <property type="protein sequence ID" value="RHN57868.1"/>
    <property type="gene ID" value="gene33457"/>
</dbReference>
<protein>
    <submittedName>
        <fullName evidence="1">Uncharacterized protein</fullName>
    </submittedName>
</protein>
<reference evidence="1" key="1">
    <citation type="journal article" date="2018" name="Nat. Plants">
        <title>Whole-genome landscape of Medicago truncatula symbiotic genes.</title>
        <authorList>
            <person name="Pecrix Y."/>
            <person name="Gamas P."/>
            <person name="Carrere S."/>
        </authorList>
    </citation>
    <scope>NUCLEOTIDE SEQUENCE</scope>
    <source>
        <tissue evidence="1">Leaves</tissue>
    </source>
</reference>
<gene>
    <name evidence="1" type="ORF">MtrunA17_Chr5g0445031</name>
</gene>
<proteinExistence type="predicted"/>
<evidence type="ECO:0000313" key="1">
    <source>
        <dbReference type="EMBL" id="RHN57868.1"/>
    </source>
</evidence>
<organism evidence="1">
    <name type="scientific">Medicago truncatula</name>
    <name type="common">Barrel medic</name>
    <name type="synonym">Medicago tribuloides</name>
    <dbReference type="NCBI Taxonomy" id="3880"/>
    <lineage>
        <taxon>Eukaryota</taxon>
        <taxon>Viridiplantae</taxon>
        <taxon>Streptophyta</taxon>
        <taxon>Embryophyta</taxon>
        <taxon>Tracheophyta</taxon>
        <taxon>Spermatophyta</taxon>
        <taxon>Magnoliopsida</taxon>
        <taxon>eudicotyledons</taxon>
        <taxon>Gunneridae</taxon>
        <taxon>Pentapetalae</taxon>
        <taxon>rosids</taxon>
        <taxon>fabids</taxon>
        <taxon>Fabales</taxon>
        <taxon>Fabaceae</taxon>
        <taxon>Papilionoideae</taxon>
        <taxon>50 kb inversion clade</taxon>
        <taxon>NPAAA clade</taxon>
        <taxon>Hologalegina</taxon>
        <taxon>IRL clade</taxon>
        <taxon>Trifolieae</taxon>
        <taxon>Medicago</taxon>
    </lineage>
</organism>